<reference evidence="1" key="1">
    <citation type="journal article" date="2020" name="Stud. Mycol.">
        <title>101 Dothideomycetes genomes: a test case for predicting lifestyles and emergence of pathogens.</title>
        <authorList>
            <person name="Haridas S."/>
            <person name="Albert R."/>
            <person name="Binder M."/>
            <person name="Bloem J."/>
            <person name="Labutti K."/>
            <person name="Salamov A."/>
            <person name="Andreopoulos B."/>
            <person name="Baker S."/>
            <person name="Barry K."/>
            <person name="Bills G."/>
            <person name="Bluhm B."/>
            <person name="Cannon C."/>
            <person name="Castanera R."/>
            <person name="Culley D."/>
            <person name="Daum C."/>
            <person name="Ezra D."/>
            <person name="Gonzalez J."/>
            <person name="Henrissat B."/>
            <person name="Kuo A."/>
            <person name="Liang C."/>
            <person name="Lipzen A."/>
            <person name="Lutzoni F."/>
            <person name="Magnuson J."/>
            <person name="Mondo S."/>
            <person name="Nolan M."/>
            <person name="Ohm R."/>
            <person name="Pangilinan J."/>
            <person name="Park H.-J."/>
            <person name="Ramirez L."/>
            <person name="Alfaro M."/>
            <person name="Sun H."/>
            <person name="Tritt A."/>
            <person name="Yoshinaga Y."/>
            <person name="Zwiers L.-H."/>
            <person name="Turgeon B."/>
            <person name="Goodwin S."/>
            <person name="Spatafora J."/>
            <person name="Crous P."/>
            <person name="Grigoriev I."/>
        </authorList>
    </citation>
    <scope>NUCLEOTIDE SEQUENCE</scope>
    <source>
        <strain evidence="1">HMLAC05119</strain>
    </source>
</reference>
<accession>A0A6A5R1G1</accession>
<proteinExistence type="predicted"/>
<evidence type="ECO:0000313" key="1">
    <source>
        <dbReference type="EMBL" id="KAF1919947.1"/>
    </source>
</evidence>
<name>A0A6A5R1G1_AMPQU</name>
<organism evidence="1 2">
    <name type="scientific">Ampelomyces quisqualis</name>
    <name type="common">Powdery mildew agent</name>
    <dbReference type="NCBI Taxonomy" id="50730"/>
    <lineage>
        <taxon>Eukaryota</taxon>
        <taxon>Fungi</taxon>
        <taxon>Dikarya</taxon>
        <taxon>Ascomycota</taxon>
        <taxon>Pezizomycotina</taxon>
        <taxon>Dothideomycetes</taxon>
        <taxon>Pleosporomycetidae</taxon>
        <taxon>Pleosporales</taxon>
        <taxon>Pleosporineae</taxon>
        <taxon>Phaeosphaeriaceae</taxon>
        <taxon>Ampelomyces</taxon>
    </lineage>
</organism>
<evidence type="ECO:0000313" key="2">
    <source>
        <dbReference type="Proteomes" id="UP000800096"/>
    </source>
</evidence>
<dbReference type="EMBL" id="ML979133">
    <property type="protein sequence ID" value="KAF1919947.1"/>
    <property type="molecule type" value="Genomic_DNA"/>
</dbReference>
<dbReference type="AlphaFoldDB" id="A0A6A5R1G1"/>
<dbReference type="Proteomes" id="UP000800096">
    <property type="component" value="Unassembled WGS sequence"/>
</dbReference>
<keyword evidence="2" id="KW-1185">Reference proteome</keyword>
<protein>
    <submittedName>
        <fullName evidence="1">Uncharacterized protein</fullName>
    </submittedName>
</protein>
<sequence length="72" mass="8334">MCFYERITFTVCGHDEKRLIRHCHFARNDPGHQCFGAWRYDREWTQGGSKCSSCVQAEQRAIRSGGSPDSHE</sequence>
<gene>
    <name evidence="1" type="ORF">BDU57DRAFT_441629</name>
</gene>
<dbReference type="OrthoDB" id="4966402at2759"/>